<accession>A0A931C4L9</accession>
<evidence type="ECO:0000313" key="3">
    <source>
        <dbReference type="Proteomes" id="UP000598146"/>
    </source>
</evidence>
<keyword evidence="3" id="KW-1185">Reference proteome</keyword>
<dbReference type="AlphaFoldDB" id="A0A931C4L9"/>
<protein>
    <recommendedName>
        <fullName evidence="1">Outer membrane channel protein CpnT-like N-terminal domain-containing protein</fullName>
    </recommendedName>
</protein>
<dbReference type="Proteomes" id="UP000598146">
    <property type="component" value="Unassembled WGS sequence"/>
</dbReference>
<proteinExistence type="predicted"/>
<feature type="domain" description="Outer membrane channel protein CpnT-like N-terminal" evidence="1">
    <location>
        <begin position="19"/>
        <end position="147"/>
    </location>
</feature>
<evidence type="ECO:0000313" key="2">
    <source>
        <dbReference type="EMBL" id="MBG0560961.1"/>
    </source>
</evidence>
<gene>
    <name evidence="2" type="ORF">I4J89_05735</name>
</gene>
<name>A0A931C4L9_9ACTN</name>
<dbReference type="InterPro" id="IPR057746">
    <property type="entry name" value="CpnT-like_N"/>
</dbReference>
<organism evidence="2 3">
    <name type="scientific">Actinoplanes aureus</name>
    <dbReference type="NCBI Taxonomy" id="2792083"/>
    <lineage>
        <taxon>Bacteria</taxon>
        <taxon>Bacillati</taxon>
        <taxon>Actinomycetota</taxon>
        <taxon>Actinomycetes</taxon>
        <taxon>Micromonosporales</taxon>
        <taxon>Micromonosporaceae</taxon>
        <taxon>Actinoplanes</taxon>
    </lineage>
</organism>
<dbReference type="SUPFAM" id="SSF52309">
    <property type="entry name" value="N-(deoxy)ribosyltransferase-like"/>
    <property type="match status" value="1"/>
</dbReference>
<dbReference type="EMBL" id="JADQTO010000002">
    <property type="protein sequence ID" value="MBG0560961.1"/>
    <property type="molecule type" value="Genomic_DNA"/>
</dbReference>
<dbReference type="RefSeq" id="WP_196412731.1">
    <property type="nucleotide sequence ID" value="NZ_JADQTO010000002.1"/>
</dbReference>
<comment type="caution">
    <text evidence="2">The sequence shown here is derived from an EMBL/GenBank/DDBJ whole genome shotgun (WGS) entry which is preliminary data.</text>
</comment>
<evidence type="ECO:0000259" key="1">
    <source>
        <dbReference type="Pfam" id="PF25547"/>
    </source>
</evidence>
<dbReference type="Pfam" id="PF25547">
    <property type="entry name" value="WXG100_2"/>
    <property type="match status" value="1"/>
</dbReference>
<sequence>MTIELPAELTEPLGWVGLTWPQADEDRLYADGRAWIEHGARLRVHASEADAAARRVWMENEGASVEAFEQWWNGPDGPGRHLEDAATAVELIGAGLIAMAGVTVALKTAFIAQLTILTFQVGQAVATAFVTAGATLAEVPVFIAASRLACREIIHRSLQVVEGEIAQMFTRAADLLQTAGSRAAAQSAGQLAKHFGQNSDFHRLMREVEKVDVRSPTDGATFYSGAAYDGTRMRAYAEANTDGLTTVTLEQTPGGSVFDGRALYEAGSPVTKDHADKIWGRLSERYAENANGEVTAWSHAPSHRSIWLNRELPALQNNPNVTSINVIDPV</sequence>
<reference evidence="2" key="1">
    <citation type="submission" date="2020-11" db="EMBL/GenBank/DDBJ databases">
        <title>Isolation and identification of active actinomycetes.</title>
        <authorList>
            <person name="Sun X."/>
        </authorList>
    </citation>
    <scope>NUCLEOTIDE SEQUENCE</scope>
    <source>
        <strain evidence="2">NEAU-A11</strain>
    </source>
</reference>